<dbReference type="PANTHER" id="PTHR34358">
    <property type="entry name" value="OS03G0411600 PROTEIN"/>
    <property type="match status" value="1"/>
</dbReference>
<organism evidence="2 3">
    <name type="scientific">Dillenia turbinata</name>
    <dbReference type="NCBI Taxonomy" id="194707"/>
    <lineage>
        <taxon>Eukaryota</taxon>
        <taxon>Viridiplantae</taxon>
        <taxon>Streptophyta</taxon>
        <taxon>Embryophyta</taxon>
        <taxon>Tracheophyta</taxon>
        <taxon>Spermatophyta</taxon>
        <taxon>Magnoliopsida</taxon>
        <taxon>eudicotyledons</taxon>
        <taxon>Gunneridae</taxon>
        <taxon>Pentapetalae</taxon>
        <taxon>Dilleniales</taxon>
        <taxon>Dilleniaceae</taxon>
        <taxon>Dillenia</taxon>
    </lineage>
</organism>
<feature type="transmembrane region" description="Helical" evidence="1">
    <location>
        <begin position="27"/>
        <end position="46"/>
    </location>
</feature>
<dbReference type="AlphaFoldDB" id="A0AAN8ZIR7"/>
<keyword evidence="1" id="KW-1133">Transmembrane helix</keyword>
<keyword evidence="3" id="KW-1185">Reference proteome</keyword>
<proteinExistence type="predicted"/>
<dbReference type="Pfam" id="PF06708">
    <property type="entry name" value="DUF1195"/>
    <property type="match status" value="1"/>
</dbReference>
<gene>
    <name evidence="2" type="ORF">RJ641_028982</name>
</gene>
<protein>
    <submittedName>
        <fullName evidence="2">Uncharacterized protein</fullName>
    </submittedName>
</protein>
<accession>A0AAN8ZIR7</accession>
<reference evidence="2 3" key="1">
    <citation type="submission" date="2023-12" db="EMBL/GenBank/DDBJ databases">
        <title>A high-quality genome assembly for Dillenia turbinata (Dilleniales).</title>
        <authorList>
            <person name="Chanderbali A."/>
        </authorList>
    </citation>
    <scope>NUCLEOTIDE SEQUENCE [LARGE SCALE GENOMIC DNA]</scope>
    <source>
        <strain evidence="2">LSX21</strain>
        <tissue evidence="2">Leaf</tissue>
    </source>
</reference>
<keyword evidence="1" id="KW-0472">Membrane</keyword>
<dbReference type="Proteomes" id="UP001370490">
    <property type="component" value="Unassembled WGS sequence"/>
</dbReference>
<sequence length="160" mass="17979">MKGDEEAPTTTTTTLTMKNETALFGKVRYKFFALTAILLLAFWSLFTGSVTLKLSAVNLPTFSVNDIDSPILDDLDVLEMEEREEITRQMWNVYTHSKSNNIKLPRFWQRAFEAAYLDLTSEDPSVKDAAVSEIAMMSMGSIDLIDPPSPPLQSTLKVIH</sequence>
<evidence type="ECO:0000256" key="1">
    <source>
        <dbReference type="SAM" id="Phobius"/>
    </source>
</evidence>
<evidence type="ECO:0000313" key="3">
    <source>
        <dbReference type="Proteomes" id="UP001370490"/>
    </source>
</evidence>
<name>A0AAN8ZIR7_9MAGN</name>
<dbReference type="PANTHER" id="PTHR34358:SF2">
    <property type="entry name" value="OS03G0411600 PROTEIN"/>
    <property type="match status" value="1"/>
</dbReference>
<dbReference type="EMBL" id="JBAMMX010000005">
    <property type="protein sequence ID" value="KAK6939451.1"/>
    <property type="molecule type" value="Genomic_DNA"/>
</dbReference>
<dbReference type="InterPro" id="IPR010608">
    <property type="entry name" value="DUF1195"/>
</dbReference>
<comment type="caution">
    <text evidence="2">The sequence shown here is derived from an EMBL/GenBank/DDBJ whole genome shotgun (WGS) entry which is preliminary data.</text>
</comment>
<evidence type="ECO:0000313" key="2">
    <source>
        <dbReference type="EMBL" id="KAK6939451.1"/>
    </source>
</evidence>
<keyword evidence="1" id="KW-0812">Transmembrane</keyword>